<dbReference type="NCBIfam" id="NF003843">
    <property type="entry name" value="PRK05422.1"/>
    <property type="match status" value="1"/>
</dbReference>
<dbReference type="InterPro" id="IPR023620">
    <property type="entry name" value="SmpB"/>
</dbReference>
<evidence type="ECO:0000256" key="2">
    <source>
        <dbReference type="ARBA" id="ARBA00022884"/>
    </source>
</evidence>
<dbReference type="Proteomes" id="UP000005096">
    <property type="component" value="Chromosome"/>
</dbReference>
<accession>E3CUF8</accession>
<organism evidence="5 6">
    <name type="scientific">Aminomonas paucivorans DSM 12260</name>
    <dbReference type="NCBI Taxonomy" id="584708"/>
    <lineage>
        <taxon>Bacteria</taxon>
        <taxon>Thermotogati</taxon>
        <taxon>Synergistota</taxon>
        <taxon>Synergistia</taxon>
        <taxon>Synergistales</taxon>
        <taxon>Synergistaceae</taxon>
        <taxon>Aminomonas</taxon>
    </lineage>
</organism>
<dbReference type="RefSeq" id="WP_006301184.1">
    <property type="nucleotide sequence ID" value="NZ_CM001022.1"/>
</dbReference>
<dbReference type="PANTHER" id="PTHR30308:SF2">
    <property type="entry name" value="SSRA-BINDING PROTEIN"/>
    <property type="match status" value="1"/>
</dbReference>
<feature type="region of interest" description="Disordered" evidence="4">
    <location>
        <begin position="128"/>
        <end position="157"/>
    </location>
</feature>
<dbReference type="NCBIfam" id="TIGR00086">
    <property type="entry name" value="smpB"/>
    <property type="match status" value="1"/>
</dbReference>
<dbReference type="PaxDb" id="584708-Apau_R0045"/>
<dbReference type="GO" id="GO:0005829">
    <property type="term" value="C:cytosol"/>
    <property type="evidence" value="ECO:0007669"/>
    <property type="project" value="TreeGrafter"/>
</dbReference>
<keyword evidence="1 3" id="KW-0963">Cytoplasm</keyword>
<dbReference type="STRING" id="584708.Apau_R0045"/>
<dbReference type="SUPFAM" id="SSF74982">
    <property type="entry name" value="Small protein B (SmpB)"/>
    <property type="match status" value="1"/>
</dbReference>
<evidence type="ECO:0000256" key="3">
    <source>
        <dbReference type="HAMAP-Rule" id="MF_00023"/>
    </source>
</evidence>
<dbReference type="PANTHER" id="PTHR30308">
    <property type="entry name" value="TMRNA-BINDING COMPONENT OF TRANS-TRANSLATION TAGGING COMPLEX"/>
    <property type="match status" value="1"/>
</dbReference>
<dbReference type="EMBL" id="CM001022">
    <property type="protein sequence ID" value="EFQ23974.1"/>
    <property type="molecule type" value="Genomic_DNA"/>
</dbReference>
<comment type="subcellular location">
    <subcellularLocation>
        <location evidence="3">Cytoplasm</location>
    </subcellularLocation>
    <text evidence="3">The tmRNA-SmpB complex associates with stalled 70S ribosomes.</text>
</comment>
<name>E3CUF8_9BACT</name>
<comment type="function">
    <text evidence="3">Required for rescue of stalled ribosomes mediated by trans-translation. Binds to transfer-messenger RNA (tmRNA), required for stable association of tmRNA with ribosomes. tmRNA and SmpB together mimic tRNA shape, replacing the anticodon stem-loop with SmpB. tmRNA is encoded by the ssrA gene; the 2 termini fold to resemble tRNA(Ala) and it encodes a 'tag peptide', a short internal open reading frame. During trans-translation Ala-aminoacylated tmRNA acts like a tRNA, entering the A-site of stalled ribosomes, displacing the stalled mRNA. The ribosome then switches to translate the ORF on the tmRNA; the nascent peptide is terminated with the 'tag peptide' encoded by the tmRNA and targeted for degradation. The ribosome is freed to recommence translation, which seems to be the essential function of trans-translation.</text>
</comment>
<feature type="compositionally biased region" description="Basic and acidic residues" evidence="4">
    <location>
        <begin position="129"/>
        <end position="157"/>
    </location>
</feature>
<dbReference type="Pfam" id="PF01668">
    <property type="entry name" value="SmpB"/>
    <property type="match status" value="1"/>
</dbReference>
<dbReference type="Gene3D" id="2.40.280.10">
    <property type="match status" value="1"/>
</dbReference>
<sequence>MSENGDRTVAQNKKARFDYFILESMEVGVVLTGTEIKSVRAGQVNLKEGYSAVKDGELWLFGVHIAPYEKGSYYNPDPVRPRKLLATKGQILRLSQKVKEKGLTLVPLKMYLKENRWAKVELGLAKGKQAHDKRDSVAERDAEREISRALRRRQEDD</sequence>
<gene>
    <name evidence="3" type="primary">smpB</name>
    <name evidence="5" type="ORF">Apau_R0045</name>
</gene>
<evidence type="ECO:0000313" key="5">
    <source>
        <dbReference type="EMBL" id="EFQ23974.1"/>
    </source>
</evidence>
<dbReference type="InterPro" id="IPR000037">
    <property type="entry name" value="SsrA-bd_prot"/>
</dbReference>
<protein>
    <recommendedName>
        <fullName evidence="3">SsrA-binding protein</fullName>
    </recommendedName>
    <alternativeName>
        <fullName evidence="3">Small protein B</fullName>
    </alternativeName>
</protein>
<dbReference type="GO" id="GO:0070929">
    <property type="term" value="P:trans-translation"/>
    <property type="evidence" value="ECO:0007669"/>
    <property type="project" value="UniProtKB-UniRule"/>
</dbReference>
<evidence type="ECO:0000256" key="1">
    <source>
        <dbReference type="ARBA" id="ARBA00022490"/>
    </source>
</evidence>
<comment type="similarity">
    <text evidence="3">Belongs to the SmpB family.</text>
</comment>
<dbReference type="OrthoDB" id="9805462at2"/>
<evidence type="ECO:0000313" key="6">
    <source>
        <dbReference type="Proteomes" id="UP000005096"/>
    </source>
</evidence>
<reference evidence="5 6" key="1">
    <citation type="journal article" date="2010" name="Stand. Genomic Sci.">
        <title>Non-contiguous finished genome sequence of Aminomonas paucivorans type strain (GLU-3).</title>
        <authorList>
            <person name="Pitluck S."/>
            <person name="Yasawong M."/>
            <person name="Held B."/>
            <person name="Lapidus A."/>
            <person name="Nolan M."/>
            <person name="Copeland A."/>
            <person name="Lucas S."/>
            <person name="Del Rio T.G."/>
            <person name="Tice H."/>
            <person name="Cheng J.F."/>
            <person name="Chertkov O."/>
            <person name="Goodwin L."/>
            <person name="Tapia R."/>
            <person name="Han C."/>
            <person name="Liolios K."/>
            <person name="Ivanova N."/>
            <person name="Mavromatis K."/>
            <person name="Ovchinnikova G."/>
            <person name="Pati A."/>
            <person name="Chen A."/>
            <person name="Palaniappan K."/>
            <person name="Land M."/>
            <person name="Hauser L."/>
            <person name="Chang Y.J."/>
            <person name="Jeffries C.D."/>
            <person name="Pukall R."/>
            <person name="Spring S."/>
            <person name="Rohde M."/>
            <person name="Sikorski J."/>
            <person name="Goker M."/>
            <person name="Woyke T."/>
            <person name="Bristow J."/>
            <person name="Eisen J.A."/>
            <person name="Markowitz V."/>
            <person name="Hugenholtz P."/>
            <person name="Kyrpides N.C."/>
            <person name="Klenk H.P."/>
        </authorList>
    </citation>
    <scope>NUCLEOTIDE SEQUENCE [LARGE SCALE GENOMIC DNA]</scope>
    <source>
        <strain evidence="5 6">DSM 12260</strain>
    </source>
</reference>
<dbReference type="HOGENOM" id="CLU_108953_0_0_0"/>
<dbReference type="HAMAP" id="MF_00023">
    <property type="entry name" value="SmpB"/>
    <property type="match status" value="1"/>
</dbReference>
<proteinExistence type="inferred from homology"/>
<keyword evidence="6" id="KW-1185">Reference proteome</keyword>
<evidence type="ECO:0000256" key="4">
    <source>
        <dbReference type="SAM" id="MobiDB-lite"/>
    </source>
</evidence>
<dbReference type="GO" id="GO:0003723">
    <property type="term" value="F:RNA binding"/>
    <property type="evidence" value="ECO:0007669"/>
    <property type="project" value="UniProtKB-UniRule"/>
</dbReference>
<dbReference type="CDD" id="cd09294">
    <property type="entry name" value="SmpB"/>
    <property type="match status" value="1"/>
</dbReference>
<dbReference type="eggNOG" id="COG0691">
    <property type="taxonomic scope" value="Bacteria"/>
</dbReference>
<dbReference type="GO" id="GO:0070930">
    <property type="term" value="P:trans-translation-dependent protein tagging"/>
    <property type="evidence" value="ECO:0007669"/>
    <property type="project" value="TreeGrafter"/>
</dbReference>
<dbReference type="AlphaFoldDB" id="E3CUF8"/>
<keyword evidence="2 3" id="KW-0694">RNA-binding</keyword>